<accession>A0A078KJP5</accession>
<organism evidence="4 5">
    <name type="scientific">[Clostridium] cellulosi</name>
    <dbReference type="NCBI Taxonomy" id="29343"/>
    <lineage>
        <taxon>Bacteria</taxon>
        <taxon>Bacillati</taxon>
        <taxon>Bacillota</taxon>
        <taxon>Clostridia</taxon>
        <taxon>Eubacteriales</taxon>
        <taxon>Oscillospiraceae</taxon>
        <taxon>Oscillospiraceae incertae sedis</taxon>
    </lineage>
</organism>
<dbReference type="HOGENOM" id="CLU_013560_5_2_9"/>
<dbReference type="OrthoDB" id="9803111at2"/>
<dbReference type="InterPro" id="IPR036291">
    <property type="entry name" value="NAD(P)-bd_dom_sf"/>
</dbReference>
<dbReference type="Proteomes" id="UP000032431">
    <property type="component" value="Chromosome I"/>
</dbReference>
<dbReference type="EMBL" id="LM995447">
    <property type="protein sequence ID" value="CDZ23836.1"/>
    <property type="molecule type" value="Genomic_DNA"/>
</dbReference>
<dbReference type="Pfam" id="PF13727">
    <property type="entry name" value="CoA_binding_3"/>
    <property type="match status" value="1"/>
</dbReference>
<evidence type="ECO:0000256" key="2">
    <source>
        <dbReference type="SAM" id="Phobius"/>
    </source>
</evidence>
<sequence length="641" mass="72110">MHILRKWKPSRISAKDMVKKIFTINTLYKILSILSLMIWDCASAAGAVLIGFGIRYGYHGLQENDIKFLQQYTVLSIIIVILSTLLCGCYAGVWRRAGIGEFTRLVVAVVLNTVTMSIIIVVKQLPLSAEYIAVVAMLQLLFITSVRAAIRFCYWFYLRLSLIRRRNRMKRVLIYGAGQAGIDLVHKLEGHPEDDLRPVCFIDDNQALWGKKVAGLPVVGGKDKIEAVINDYGIKEVIMAMTTADSETVKEVLIKCHKMHCALKRFGTIDDVNEQTLANAHISDINLEDLLRRDSIQLNMKVVKGFIEGKTVLVTGGAGSIGSEICRQVLSFGAKKLIIFDIHENGLFDIQNELKEKYDKSRFLIKLGSIRDRNRVNEIFDEFRPQVVFHAAAHKHVPMMEFNPSEAVKNNVFGTINVAQAAILYKAEKFILISTDKAVNPANIMGATKRIAEMTIQLFNRMSETDLAAVRFGNVLGSSGSVVPFFKKQIEKGGPVTVTHPEMRRYFMTIPEAVQLVLEAGAMAKGGEIFVLDMGKPVLIYDLACDIIRLSGYEPEKDIKIEFTGLRPGEKLFEEISLAEEDVVKTPNNKIYICKPVEYNERELSELIKQLEDRINKGDEQGMFSCVSRLVPTFKYNKEKI</sequence>
<evidence type="ECO:0000313" key="5">
    <source>
        <dbReference type="Proteomes" id="UP000032431"/>
    </source>
</evidence>
<evidence type="ECO:0000313" key="4">
    <source>
        <dbReference type="EMBL" id="CDZ23836.1"/>
    </source>
</evidence>
<dbReference type="InterPro" id="IPR051203">
    <property type="entry name" value="Polysaccharide_Synthase-Rel"/>
</dbReference>
<dbReference type="PANTHER" id="PTHR43318:SF1">
    <property type="entry name" value="POLYSACCHARIDE BIOSYNTHESIS PROTEIN EPSC-RELATED"/>
    <property type="match status" value="1"/>
</dbReference>
<feature type="domain" description="Polysaccharide biosynthesis protein CapD-like" evidence="3">
    <location>
        <begin position="312"/>
        <end position="595"/>
    </location>
</feature>
<dbReference type="SUPFAM" id="SSF51735">
    <property type="entry name" value="NAD(P)-binding Rossmann-fold domains"/>
    <property type="match status" value="1"/>
</dbReference>
<dbReference type="PATRIC" id="fig|29343.3.peg.741"/>
<dbReference type="InterPro" id="IPR003869">
    <property type="entry name" value="Polysac_CapD-like"/>
</dbReference>
<dbReference type="SUPFAM" id="SSF53335">
    <property type="entry name" value="S-adenosyl-L-methionine-dependent methyltransferases"/>
    <property type="match status" value="1"/>
</dbReference>
<feature type="transmembrane region" description="Helical" evidence="2">
    <location>
        <begin position="131"/>
        <end position="158"/>
    </location>
</feature>
<name>A0A078KJP5_9FIRM</name>
<dbReference type="STRING" id="29343.CCDG5_0707"/>
<dbReference type="AlphaFoldDB" id="A0A078KJP5"/>
<keyword evidence="5" id="KW-1185">Reference proteome</keyword>
<dbReference type="PANTHER" id="PTHR43318">
    <property type="entry name" value="UDP-N-ACETYLGLUCOSAMINE 4,6-DEHYDRATASE"/>
    <property type="match status" value="1"/>
</dbReference>
<feature type="transmembrane region" description="Helical" evidence="2">
    <location>
        <begin position="74"/>
        <end position="93"/>
    </location>
</feature>
<comment type="similarity">
    <text evidence="1">Belongs to the polysaccharide synthase family.</text>
</comment>
<feature type="transmembrane region" description="Helical" evidence="2">
    <location>
        <begin position="105"/>
        <end position="125"/>
    </location>
</feature>
<feature type="transmembrane region" description="Helical" evidence="2">
    <location>
        <begin position="21"/>
        <end position="54"/>
    </location>
</feature>
<keyword evidence="2" id="KW-1133">Transmembrane helix</keyword>
<evidence type="ECO:0000256" key="1">
    <source>
        <dbReference type="ARBA" id="ARBA00007430"/>
    </source>
</evidence>
<gene>
    <name evidence="4" type="ORF">CCDG5_0707</name>
</gene>
<proteinExistence type="inferred from homology"/>
<evidence type="ECO:0000259" key="3">
    <source>
        <dbReference type="Pfam" id="PF02719"/>
    </source>
</evidence>
<dbReference type="Gene3D" id="3.40.50.720">
    <property type="entry name" value="NAD(P)-binding Rossmann-like Domain"/>
    <property type="match status" value="2"/>
</dbReference>
<keyword evidence="2" id="KW-0472">Membrane</keyword>
<keyword evidence="2" id="KW-0812">Transmembrane</keyword>
<dbReference type="InterPro" id="IPR029063">
    <property type="entry name" value="SAM-dependent_MTases_sf"/>
</dbReference>
<protein>
    <submittedName>
        <fullName evidence="4">Polysaccharide biosynthesis protein CapD</fullName>
    </submittedName>
</protein>
<dbReference type="KEGG" id="ccel:CCDG5_0707"/>
<reference evidence="5" key="1">
    <citation type="submission" date="2014-07" db="EMBL/GenBank/DDBJ databases">
        <authorList>
            <person name="Wibberg D."/>
        </authorList>
    </citation>
    <scope>NUCLEOTIDE SEQUENCE [LARGE SCALE GENOMIC DNA]</scope>
    <source>
        <strain evidence="5">DG5</strain>
    </source>
</reference>
<dbReference type="Pfam" id="PF02719">
    <property type="entry name" value="Polysacc_synt_2"/>
    <property type="match status" value="1"/>
</dbReference>
<dbReference type="CDD" id="cd05237">
    <property type="entry name" value="UDP_invert_4-6DH_SDR_e"/>
    <property type="match status" value="1"/>
</dbReference>